<gene>
    <name evidence="2" type="ORF">THAPSDRAFT_8552</name>
</gene>
<dbReference type="KEGG" id="tps:THAPSDRAFT_8552"/>
<feature type="compositionally biased region" description="Low complexity" evidence="1">
    <location>
        <begin position="119"/>
        <end position="130"/>
    </location>
</feature>
<feature type="compositionally biased region" description="Low complexity" evidence="1">
    <location>
        <begin position="1"/>
        <end position="25"/>
    </location>
</feature>
<feature type="region of interest" description="Disordered" evidence="1">
    <location>
        <begin position="1566"/>
        <end position="1612"/>
    </location>
</feature>
<dbReference type="GeneID" id="7450759"/>
<feature type="region of interest" description="Disordered" evidence="1">
    <location>
        <begin position="1"/>
        <end position="74"/>
    </location>
</feature>
<feature type="region of interest" description="Disordered" evidence="1">
    <location>
        <begin position="1510"/>
        <end position="1530"/>
    </location>
</feature>
<dbReference type="OMA" id="KRRAIMS"/>
<evidence type="ECO:0000256" key="1">
    <source>
        <dbReference type="SAM" id="MobiDB-lite"/>
    </source>
</evidence>
<feature type="compositionally biased region" description="Low complexity" evidence="1">
    <location>
        <begin position="62"/>
        <end position="74"/>
    </location>
</feature>
<sequence>MSRDTSSSSTSSYRRSNSVPASSAPPAVPRINRRTSSSSSSLNRNGDVVRRGADRGIGSSSGGTSTSSSSHLHLASANAAADEFGFPVTSTTTSISNSSSSATHHHHHPQIQQHHHHQQQQQQQIVQHQIQLDKVDTPSHLRQPHYRSSSSSMRRSHSSERQHVSSNSNSAPTRGSSSNTSQHRPPRSQSQSSLSRHQQSSHAATPTNSSSQNKSTTQRSSSASRSKPHHQLSSSSKLHHSTIVPKPTTSQKRYTNYTFQHPSNAMGLSVRYVDFSSRRAFDTRISSAGGGGGVSSDTLLRMLKEMERVRGSRIVIRGGGVDNDVDAALDGILLDDGKSKKKKKSGDNPCRISPSPGHMALLEFMHGGLKLGSCGGKQQQSGVGRQHRVVRQLQWNAACSVDADPWFDSFYDDDDINNDGVTEGDASTKQSQQSKQKSTTRTTTTTSRRRKPTNNSSRGDGRYIPIHPRTTLKATLPTHSPLLTNVQRRLPMRADVGFANPSREEIELKMSEVKKESEWEEASPRIVLLASGFTMFGGGGNDDEDGVEVGMNGQALPMVDELHPSCREDAKVWAGGSIAGLPFAGRDLVSAYKMNARFENANNDTKGDRNNNDNTKLSKPNDYSVFAPPVDATFSSSHIWRPRPFMDRPPGMVYFLACPLDVRFEVGDIEPLFCTMALYTLSKNGDVSVGNGSGVQSFNGKISEDFFFPAGDWNRIEGESHGNEDNEQQQSWRRRKRRAIMSYDPLDVNDANLYLVTQVFKISQPNACGAYVDGASAGIQQTMTYNAPKKTIGSKMGSFLSKSKSKGDNDKTTEATAQPVQASSQCNNINMESLGEKGARYLTPVCFSITPAFSTPLNKQQWPNGGTTRTHFRSYPETPESQEEFVERLLNISKGQSATSASPIAGHVDVFTSFLGGDFTRTLLDDSPELCDVDDDSAPGPQLLADVMGECAISFDETTSDSSSKKQRSKLRRLPPTSESGYTSSFDLKEVLYFPPRSIPRKYEDDAALCSSTLLNLLYVYPKLIRISGGMSSKIGSNNQITLRIRVVEQELPGDQSFDSAEDVVYGPLHSVYNPSSPAGPPLCESFYTKLVDGSFSINESGGSSQSKSKTDRKDVPLKDEVKVRLPDILDRRHFLQFTLLSVNATLVSNGGISNIVLAETTVPFIISSKESVSGGRVTTIIPNGLHRIQLGEAFQVHIETRLASSTHISDASVATLLRDHPFVSLSDEQSSSDAVVHRPSGVPVADILSMASGQAVRRHFESLVTVNMLNLVNQDCPPFYFESLFGMFGSNTAWHRLVARKKTDSSISIIRCLVEILEKTRTCYMEKEHSIISIKYQRLLKSFVDSFDELLFALNELNSDMKHSEVGDSASDNKYDDSLDSSFVLNDDVNFEEAQPTTTPASMSTSSARKFAKYQLASPKTEIGHVPFSRKAFVATRTEQLKAEAELYDDDLYGREYFDDDETVVTFGTMNSRIDAGSVYPMILETKSSTMELQHEAGGWACASDVDVTTPRKRSPQNGSSTPSSTPFSFASRRAESMANRVNTMAQLVMAPCIAPNLSEVMANRGNVSPRNSINLSSNDRKGGNKGSNYGTPSSKEPYGPSSDAEEEGETKRFISLRGNQSCLTIPPLVFHPMKDASRASDETTDSYLYETIIALWIHSWTSFAATLQSKQWIKGSSATVPAWPIEIIQGTANPSTDEAVAFAIVRNISFFLPLCLKSLALRCSRRQTTKMIVSMTFLDDFHMQILTPLIETVALGVLREALSGSSGISNSDKTLTKALSISDNGLDFLIGLFALLHPSQVATLVHAYFGILMEFEGSASSTDKQSLRRLKCSRQLRLHAIERLAAMPRFISFNYPLKFTGYCTKNNSAPPTSWTSQRLANSNDNPGLQTFSEKVDRFPQSCWLSGLLMTQALSICRDSCEAIVAEAHAQSKAVRHGRKVDPSLSRADLLRMESISLHAIMCAYELLVKRHAMDSRFQTIDSNIRVAAMFVGPILDYSLDAYSVLARMNANQQVRGIWLICLLYVLQEGPEVLVRDKLQSFCRQKDNRINIFVSVLKLACATFQYLMSSNDVSFHVLDGLSKEMTQECYNTLSATVILLIEECFDTVASNEYELEKLAKLVFDLLLHVLATPQSSVTLLRTLGGSAHAFDKFGASIFLRAVGNSLQHWGRIIVKLMNSTELSVRSMSVDFFVSLLGGVFNVCGNVDIVNLIFLSILPEVVAREIALCSASGLIKTMEDAASSLWPLRRAFADVEETNPLDDDRIDPQMLPSISAFCRTGQAIIDGVLIEMRLREDSDTIDLEKIAKAQRCGVSSLLDDSEHIQPSLNTIFDADEESLLEASNFFPPETSLPQRMRWLFTLKDLHCSKNQWSEAAETLILGAHSLLESLGHLPNMWRPSRFDLWSDYRRFPWLSSIGLSHGTHSCGNVAVIEYANAFLERASPLMTVTDACSTLNKVVDDAFAAFANEDGLEDIAYSHFEELLNKVSTIVSGEKRRNDSHDMDALRRVRANICTRLAQLTEKDTCYVRVVLRGEKPLRFKESTTIPTFFEWDMASICRVRKSTLTKAKHMMKSNPKKSTEECICFAFAEPLVNALKGNDNAVVVTMGGSKDVATDDSKTYIDVVVVQMKSRHVGKSRRFFVRSSADSGVTEFTVAHTFPHALARQRALITSEITPKYF</sequence>
<dbReference type="eggNOG" id="ENOG502SJB8">
    <property type="taxonomic scope" value="Eukaryota"/>
</dbReference>
<feature type="compositionally biased region" description="Polar residues" evidence="1">
    <location>
        <begin position="1567"/>
        <end position="1579"/>
    </location>
</feature>
<feature type="compositionally biased region" description="Low complexity" evidence="1">
    <location>
        <begin position="181"/>
        <end position="236"/>
    </location>
</feature>
<evidence type="ECO:0008006" key="4">
    <source>
        <dbReference type="Google" id="ProtNLM"/>
    </source>
</evidence>
<feature type="region of interest" description="Disordered" evidence="1">
    <location>
        <begin position="337"/>
        <end position="358"/>
    </location>
</feature>
<feature type="compositionally biased region" description="Basic residues" evidence="1">
    <location>
        <begin position="103"/>
        <end position="118"/>
    </location>
</feature>
<dbReference type="PANTHER" id="PTHR24330">
    <property type="entry name" value="HOMEOBOX PROTEIN BARH-LIKE"/>
    <property type="match status" value="1"/>
</dbReference>
<organism evidence="2 3">
    <name type="scientific">Thalassiosira pseudonana</name>
    <name type="common">Marine diatom</name>
    <name type="synonym">Cyclotella nana</name>
    <dbReference type="NCBI Taxonomy" id="35128"/>
    <lineage>
        <taxon>Eukaryota</taxon>
        <taxon>Sar</taxon>
        <taxon>Stramenopiles</taxon>
        <taxon>Ochrophyta</taxon>
        <taxon>Bacillariophyta</taxon>
        <taxon>Coscinodiscophyceae</taxon>
        <taxon>Thalassiosirophycidae</taxon>
        <taxon>Thalassiosirales</taxon>
        <taxon>Thalassiosiraceae</taxon>
        <taxon>Thalassiosira</taxon>
    </lineage>
</organism>
<reference evidence="2 3" key="1">
    <citation type="journal article" date="2004" name="Science">
        <title>The genome of the diatom Thalassiosira pseudonana: ecology, evolution, and metabolism.</title>
        <authorList>
            <person name="Armbrust E.V."/>
            <person name="Berges J.A."/>
            <person name="Bowler C."/>
            <person name="Green B.R."/>
            <person name="Martinez D."/>
            <person name="Putnam N.H."/>
            <person name="Zhou S."/>
            <person name="Allen A.E."/>
            <person name="Apt K.E."/>
            <person name="Bechner M."/>
            <person name="Brzezinski M.A."/>
            <person name="Chaal B.K."/>
            <person name="Chiovitti A."/>
            <person name="Davis A.K."/>
            <person name="Demarest M.S."/>
            <person name="Detter J.C."/>
            <person name="Glavina T."/>
            <person name="Goodstein D."/>
            <person name="Hadi M.Z."/>
            <person name="Hellsten U."/>
            <person name="Hildebrand M."/>
            <person name="Jenkins B.D."/>
            <person name="Jurka J."/>
            <person name="Kapitonov V.V."/>
            <person name="Kroger N."/>
            <person name="Lau W.W."/>
            <person name="Lane T.W."/>
            <person name="Larimer F.W."/>
            <person name="Lippmeier J.C."/>
            <person name="Lucas S."/>
            <person name="Medina M."/>
            <person name="Montsant A."/>
            <person name="Obornik M."/>
            <person name="Parker M.S."/>
            <person name="Palenik B."/>
            <person name="Pazour G.J."/>
            <person name="Richardson P.M."/>
            <person name="Rynearson T.A."/>
            <person name="Saito M.A."/>
            <person name="Schwartz D.C."/>
            <person name="Thamatrakoln K."/>
            <person name="Valentin K."/>
            <person name="Vardi A."/>
            <person name="Wilkerson F.P."/>
            <person name="Rokhsar D.S."/>
        </authorList>
    </citation>
    <scope>NUCLEOTIDE SEQUENCE [LARGE SCALE GENOMIC DNA]</scope>
    <source>
        <strain evidence="2 3">CCMP1335</strain>
    </source>
</reference>
<proteinExistence type="predicted"/>
<feature type="compositionally biased region" description="Low complexity" evidence="1">
    <location>
        <begin position="428"/>
        <end position="446"/>
    </location>
</feature>
<feature type="compositionally biased region" description="Low complexity" evidence="1">
    <location>
        <begin position="89"/>
        <end position="102"/>
    </location>
</feature>
<feature type="compositionally biased region" description="Polar residues" evidence="1">
    <location>
        <begin position="164"/>
        <end position="180"/>
    </location>
</feature>
<dbReference type="RefSeq" id="XP_002292907.1">
    <property type="nucleotide sequence ID" value="XM_002292871.1"/>
</dbReference>
<evidence type="ECO:0000313" key="2">
    <source>
        <dbReference type="EMBL" id="EED90103.1"/>
    </source>
</evidence>
<feature type="region of interest" description="Disordered" evidence="1">
    <location>
        <begin position="88"/>
        <end position="254"/>
    </location>
</feature>
<feature type="region of interest" description="Disordered" evidence="1">
    <location>
        <begin position="600"/>
        <end position="622"/>
    </location>
</feature>
<evidence type="ECO:0000313" key="3">
    <source>
        <dbReference type="Proteomes" id="UP000001449"/>
    </source>
</evidence>
<dbReference type="InterPro" id="IPR052145">
    <property type="entry name" value="Mediator/Homeobox_domain"/>
</dbReference>
<feature type="region of interest" description="Disordered" evidence="1">
    <location>
        <begin position="797"/>
        <end position="821"/>
    </location>
</feature>
<protein>
    <recommendedName>
        <fullName evidence="4">C2 DOCK-type domain-containing protein</fullName>
    </recommendedName>
</protein>
<reference evidence="2 3" key="2">
    <citation type="journal article" date="2008" name="Nature">
        <title>The Phaeodactylum genome reveals the evolutionary history of diatom genomes.</title>
        <authorList>
            <person name="Bowler C."/>
            <person name="Allen A.E."/>
            <person name="Badger J.H."/>
            <person name="Grimwood J."/>
            <person name="Jabbari K."/>
            <person name="Kuo A."/>
            <person name="Maheswari U."/>
            <person name="Martens C."/>
            <person name="Maumus F."/>
            <person name="Otillar R.P."/>
            <person name="Rayko E."/>
            <person name="Salamov A."/>
            <person name="Vandepoele K."/>
            <person name="Beszteri B."/>
            <person name="Gruber A."/>
            <person name="Heijde M."/>
            <person name="Katinka M."/>
            <person name="Mock T."/>
            <person name="Valentin K."/>
            <person name="Verret F."/>
            <person name="Berges J.A."/>
            <person name="Brownlee C."/>
            <person name="Cadoret J.P."/>
            <person name="Chiovitti A."/>
            <person name="Choi C.J."/>
            <person name="Coesel S."/>
            <person name="De Martino A."/>
            <person name="Detter J.C."/>
            <person name="Durkin C."/>
            <person name="Falciatore A."/>
            <person name="Fournet J."/>
            <person name="Haruta M."/>
            <person name="Huysman M.J."/>
            <person name="Jenkins B.D."/>
            <person name="Jiroutova K."/>
            <person name="Jorgensen R.E."/>
            <person name="Joubert Y."/>
            <person name="Kaplan A."/>
            <person name="Kroger N."/>
            <person name="Kroth P.G."/>
            <person name="La Roche J."/>
            <person name="Lindquist E."/>
            <person name="Lommer M."/>
            <person name="Martin-Jezequel V."/>
            <person name="Lopez P.J."/>
            <person name="Lucas S."/>
            <person name="Mangogna M."/>
            <person name="McGinnis K."/>
            <person name="Medlin L.K."/>
            <person name="Montsant A."/>
            <person name="Oudot-Le Secq M.P."/>
            <person name="Napoli C."/>
            <person name="Obornik M."/>
            <person name="Parker M.S."/>
            <person name="Petit J.L."/>
            <person name="Porcel B.M."/>
            <person name="Poulsen N."/>
            <person name="Robison M."/>
            <person name="Rychlewski L."/>
            <person name="Rynearson T.A."/>
            <person name="Schmutz J."/>
            <person name="Shapiro H."/>
            <person name="Siaut M."/>
            <person name="Stanley M."/>
            <person name="Sussman M.R."/>
            <person name="Taylor A.R."/>
            <person name="Vardi A."/>
            <person name="von Dassow P."/>
            <person name="Vyverman W."/>
            <person name="Willis A."/>
            <person name="Wyrwicz L.S."/>
            <person name="Rokhsar D.S."/>
            <person name="Weissenbach J."/>
            <person name="Armbrust E.V."/>
            <person name="Green B.R."/>
            <person name="Van de Peer Y."/>
            <person name="Grigoriev I.V."/>
        </authorList>
    </citation>
    <scope>NUCLEOTIDE SEQUENCE [LARGE SCALE GENOMIC DNA]</scope>
    <source>
        <strain evidence="2 3">CCMP1335</strain>
    </source>
</reference>
<feature type="compositionally biased region" description="Low complexity" evidence="1">
    <location>
        <begin position="1521"/>
        <end position="1530"/>
    </location>
</feature>
<dbReference type="HOGENOM" id="CLU_228336_0_0_1"/>
<dbReference type="GO" id="GO:0005634">
    <property type="term" value="C:nucleus"/>
    <property type="evidence" value="ECO:0000318"/>
    <property type="project" value="GO_Central"/>
</dbReference>
<dbReference type="InParanoid" id="B8C9U2"/>
<name>B8C9U2_THAPS</name>
<dbReference type="PANTHER" id="PTHR24330:SF10">
    <property type="entry name" value="HOMEOBOX PROTEIN B-H1-RELATED"/>
    <property type="match status" value="1"/>
</dbReference>
<dbReference type="PaxDb" id="35128-Thaps8552"/>
<dbReference type="Proteomes" id="UP000001449">
    <property type="component" value="Chromosome 10"/>
</dbReference>
<dbReference type="GO" id="GO:0006357">
    <property type="term" value="P:regulation of transcription by RNA polymerase II"/>
    <property type="evidence" value="ECO:0000318"/>
    <property type="project" value="GO_Central"/>
</dbReference>
<dbReference type="GO" id="GO:0000981">
    <property type="term" value="F:DNA-binding transcription factor activity, RNA polymerase II-specific"/>
    <property type="evidence" value="ECO:0000318"/>
    <property type="project" value="GO_Central"/>
</dbReference>
<dbReference type="GO" id="GO:0000977">
    <property type="term" value="F:RNA polymerase II transcription regulatory region sequence-specific DNA binding"/>
    <property type="evidence" value="ECO:0000318"/>
    <property type="project" value="GO_Central"/>
</dbReference>
<keyword evidence="3" id="KW-1185">Reference proteome</keyword>
<feature type="region of interest" description="Disordered" evidence="1">
    <location>
        <begin position="956"/>
        <end position="981"/>
    </location>
</feature>
<dbReference type="EMBL" id="CM000646">
    <property type="protein sequence ID" value="EED90103.1"/>
    <property type="molecule type" value="Genomic_DNA"/>
</dbReference>
<accession>B8C9U2</accession>
<feature type="region of interest" description="Disordered" evidence="1">
    <location>
        <begin position="417"/>
        <end position="465"/>
    </location>
</feature>